<evidence type="ECO:0000313" key="1">
    <source>
        <dbReference type="EMBL" id="OBQ43373.1"/>
    </source>
</evidence>
<accession>A0A1B7X216</accession>
<dbReference type="GO" id="GO:0032259">
    <property type="term" value="P:methylation"/>
    <property type="evidence" value="ECO:0007669"/>
    <property type="project" value="UniProtKB-KW"/>
</dbReference>
<dbReference type="Gene3D" id="3.40.50.150">
    <property type="entry name" value="Vaccinia Virus protein VP39"/>
    <property type="match status" value="1"/>
</dbReference>
<evidence type="ECO:0000313" key="2">
    <source>
        <dbReference type="Proteomes" id="UP000092093"/>
    </source>
</evidence>
<keyword evidence="1" id="KW-0808">Transferase</keyword>
<gene>
    <name evidence="1" type="ORF">AN484_12850</name>
</gene>
<dbReference type="AlphaFoldDB" id="A0A1B7X216"/>
<dbReference type="CDD" id="cd02440">
    <property type="entry name" value="AdoMet_MTases"/>
    <property type="match status" value="1"/>
</dbReference>
<dbReference type="SUPFAM" id="SSF53335">
    <property type="entry name" value="S-adenosyl-L-methionine-dependent methyltransferases"/>
    <property type="match status" value="1"/>
</dbReference>
<proteinExistence type="predicted"/>
<dbReference type="Proteomes" id="UP000092093">
    <property type="component" value="Unassembled WGS sequence"/>
</dbReference>
<reference evidence="1 2" key="1">
    <citation type="submission" date="2015-09" db="EMBL/GenBank/DDBJ databases">
        <title>Aphanizomenon flos-aquae WA102.</title>
        <authorList>
            <person name="Driscoll C."/>
        </authorList>
    </citation>
    <scope>NUCLEOTIDE SEQUENCE [LARGE SCALE GENOMIC DNA]</scope>
    <source>
        <strain evidence="1">WA102</strain>
    </source>
</reference>
<sequence length="189" mass="22157">MLVKICTNNTFMGITWSRVIMNRETAKLLENLPFSKWQVLEVSGKTWETFGFQEYENINYPEYDICSAPLLRKFDLIIAEQVFEHLLYPYRAGRNIISMLSPGGYFLISVPFLVKIHNYPIDCTRWTETGLKYFLHECGFSLDNIQTGSWGNRQCIIANFSQWVEYDPLSHSLDNEPEFPYHVWALAHL</sequence>
<keyword evidence="1" id="KW-0489">Methyltransferase</keyword>
<dbReference type="GO" id="GO:0008168">
    <property type="term" value="F:methyltransferase activity"/>
    <property type="evidence" value="ECO:0007669"/>
    <property type="project" value="UniProtKB-KW"/>
</dbReference>
<organism evidence="1 2">
    <name type="scientific">Aphanizomenon flos-aquae WA102</name>
    <dbReference type="NCBI Taxonomy" id="1710896"/>
    <lineage>
        <taxon>Bacteria</taxon>
        <taxon>Bacillati</taxon>
        <taxon>Cyanobacteriota</taxon>
        <taxon>Cyanophyceae</taxon>
        <taxon>Nostocales</taxon>
        <taxon>Aphanizomenonaceae</taxon>
        <taxon>Aphanizomenon</taxon>
    </lineage>
</organism>
<dbReference type="EMBL" id="LJOW01000058">
    <property type="protein sequence ID" value="OBQ43373.1"/>
    <property type="molecule type" value="Genomic_DNA"/>
</dbReference>
<protein>
    <submittedName>
        <fullName evidence="1">Methyltransferase type 12</fullName>
    </submittedName>
</protein>
<dbReference type="InterPro" id="IPR029063">
    <property type="entry name" value="SAM-dependent_MTases_sf"/>
</dbReference>
<comment type="caution">
    <text evidence="1">The sequence shown here is derived from an EMBL/GenBank/DDBJ whole genome shotgun (WGS) entry which is preliminary data.</text>
</comment>
<name>A0A1B7X216_APHFL</name>
<dbReference type="PATRIC" id="fig|1710896.3.peg.1270"/>
<dbReference type="Pfam" id="PF13489">
    <property type="entry name" value="Methyltransf_23"/>
    <property type="match status" value="1"/>
</dbReference>